<protein>
    <submittedName>
        <fullName evidence="1">Uncharacterized protein</fullName>
    </submittedName>
</protein>
<accession>A0ACB7ZQ40</accession>
<name>A0ACB7ZQ40_9AGAM</name>
<feature type="non-terminal residue" evidence="1">
    <location>
        <position position="285"/>
    </location>
</feature>
<sequence length="285" mass="32031">MTPSASFRSAASLAPSIGGKVLRSSATILANVSPAPWAAPVAAALVTIIDMLAQAKANTNAIRQLQDRCYKLVLVFQDNCNDASDIERCKGANAVTSTLEHVKQRMTRWASMSKVEQFLRQDDISSDIRQCHQDITDCLTNFQIISHHEIQTWQEEFEAMHKDDKKEIVQYLSDIKNQTTLTIALQREDSAKIDLLMEMMQKFLLPSTQVHDPSHGLESNLYHVQKSSQSLLPNLNLERGEVRRLGQYPVGGNGVMDIWEGMYLNEEKVAIKILRAVHCNPRSLK</sequence>
<organism evidence="1 2">
    <name type="scientific">Hygrophoropsis aurantiaca</name>
    <dbReference type="NCBI Taxonomy" id="72124"/>
    <lineage>
        <taxon>Eukaryota</taxon>
        <taxon>Fungi</taxon>
        <taxon>Dikarya</taxon>
        <taxon>Basidiomycota</taxon>
        <taxon>Agaricomycotina</taxon>
        <taxon>Agaricomycetes</taxon>
        <taxon>Agaricomycetidae</taxon>
        <taxon>Boletales</taxon>
        <taxon>Coniophorineae</taxon>
        <taxon>Hygrophoropsidaceae</taxon>
        <taxon>Hygrophoropsis</taxon>
    </lineage>
</organism>
<dbReference type="Proteomes" id="UP000790377">
    <property type="component" value="Unassembled WGS sequence"/>
</dbReference>
<gene>
    <name evidence="1" type="ORF">BJ138DRAFT_1120539</name>
</gene>
<evidence type="ECO:0000313" key="2">
    <source>
        <dbReference type="Proteomes" id="UP000790377"/>
    </source>
</evidence>
<reference evidence="1" key="1">
    <citation type="journal article" date="2021" name="New Phytol.">
        <title>Evolutionary innovations through gain and loss of genes in the ectomycorrhizal Boletales.</title>
        <authorList>
            <person name="Wu G."/>
            <person name="Miyauchi S."/>
            <person name="Morin E."/>
            <person name="Kuo A."/>
            <person name="Drula E."/>
            <person name="Varga T."/>
            <person name="Kohler A."/>
            <person name="Feng B."/>
            <person name="Cao Y."/>
            <person name="Lipzen A."/>
            <person name="Daum C."/>
            <person name="Hundley H."/>
            <person name="Pangilinan J."/>
            <person name="Johnson J."/>
            <person name="Barry K."/>
            <person name="LaButti K."/>
            <person name="Ng V."/>
            <person name="Ahrendt S."/>
            <person name="Min B."/>
            <person name="Choi I.G."/>
            <person name="Park H."/>
            <person name="Plett J.M."/>
            <person name="Magnuson J."/>
            <person name="Spatafora J.W."/>
            <person name="Nagy L.G."/>
            <person name="Henrissat B."/>
            <person name="Grigoriev I.V."/>
            <person name="Yang Z.L."/>
            <person name="Xu J."/>
            <person name="Martin F.M."/>
        </authorList>
    </citation>
    <scope>NUCLEOTIDE SEQUENCE</scope>
    <source>
        <strain evidence="1">ATCC 28755</strain>
    </source>
</reference>
<evidence type="ECO:0000313" key="1">
    <source>
        <dbReference type="EMBL" id="KAH7903279.1"/>
    </source>
</evidence>
<keyword evidence="2" id="KW-1185">Reference proteome</keyword>
<proteinExistence type="predicted"/>
<comment type="caution">
    <text evidence="1">The sequence shown here is derived from an EMBL/GenBank/DDBJ whole genome shotgun (WGS) entry which is preliminary data.</text>
</comment>
<dbReference type="EMBL" id="MU269079">
    <property type="protein sequence ID" value="KAH7903279.1"/>
    <property type="molecule type" value="Genomic_DNA"/>
</dbReference>